<name>A0AA40BVX2_9PEZI</name>
<comment type="caution">
    <text evidence="8">The sequence shown here is derived from an EMBL/GenBank/DDBJ whole genome shotgun (WGS) entry which is preliminary data.</text>
</comment>
<keyword evidence="9" id="KW-1185">Reference proteome</keyword>
<dbReference type="EMBL" id="JAULSR010000006">
    <property type="protein sequence ID" value="KAK0615696.1"/>
    <property type="molecule type" value="Genomic_DNA"/>
</dbReference>
<evidence type="ECO:0000256" key="5">
    <source>
        <dbReference type="ARBA" id="ARBA00023002"/>
    </source>
</evidence>
<dbReference type="Gene3D" id="3.50.50.60">
    <property type="entry name" value="FAD/NAD(P)-binding domain"/>
    <property type="match status" value="1"/>
</dbReference>
<reference evidence="8" key="1">
    <citation type="submission" date="2023-06" db="EMBL/GenBank/DDBJ databases">
        <title>Genome-scale phylogeny and comparative genomics of the fungal order Sordariales.</title>
        <authorList>
            <consortium name="Lawrence Berkeley National Laboratory"/>
            <person name="Hensen N."/>
            <person name="Bonometti L."/>
            <person name="Westerberg I."/>
            <person name="Brannstrom I.O."/>
            <person name="Guillou S."/>
            <person name="Cros-Aarteil S."/>
            <person name="Calhoun S."/>
            <person name="Haridas S."/>
            <person name="Kuo A."/>
            <person name="Mondo S."/>
            <person name="Pangilinan J."/>
            <person name="Riley R."/>
            <person name="LaButti K."/>
            <person name="Andreopoulos B."/>
            <person name="Lipzen A."/>
            <person name="Chen C."/>
            <person name="Yanf M."/>
            <person name="Daum C."/>
            <person name="Ng V."/>
            <person name="Clum A."/>
            <person name="Steindorff A."/>
            <person name="Ohm R."/>
            <person name="Martin F."/>
            <person name="Silar P."/>
            <person name="Natvig D."/>
            <person name="Lalanne C."/>
            <person name="Gautier V."/>
            <person name="Ament-velasquez S.L."/>
            <person name="Kruys A."/>
            <person name="Hutchinson M.I."/>
            <person name="Powell A.J."/>
            <person name="Barry K."/>
            <person name="Miller A.N."/>
            <person name="Grigoriev I.V."/>
            <person name="Debuchy R."/>
            <person name="Gladieux P."/>
            <person name="Thoren M.H."/>
            <person name="Johannesson H."/>
        </authorList>
    </citation>
    <scope>NUCLEOTIDE SEQUENCE</scope>
    <source>
        <strain evidence="8">SMH3391-2</strain>
    </source>
</reference>
<keyword evidence="5" id="KW-0560">Oxidoreductase</keyword>
<sequence length="770" mass="84751">MSKPDTPSTVAREKEAKLKVVIVGGGIAGLTLANALERSPIPIDYVVLEARDEFVPMAGATIGVAPNGSRILDQIGLYDDVIPLLHLVSNSGLHISDDKSDGRSLTGDSRLDFFSLTQARTGYAGAFVERKELLEIMVRHIGRKECLLTDKSVCAVEQDEDGATVICADGTKYRGDVVVGADGIRSKTRAEMWRAVAEEGKVDMEKEREVMTAEYQCVFGISKPVPGLDAGSNDITHSEGVSTLVVTGNGGRVYWFLFGRMDRVYKMDEIPRFSALDAEAFAKKHSQLAIRPQGLVKLGHLWEAREHATLIALEEGDFAHWTAGRIVCLGDAVHKMTPNNGSGGNLAMESAAALANELYRLAANTSTPHQLTTRRVQESFQRFQRRMHPRAKEFIKTSAFVTRIQALVGFKERFIVNYFYPYMGDFPINISSDVQVGAPRIDYLPVPPRSLAGNMPYNPSQGFENHERVWIRALLALPLLLAAAWADKNMVPGAEFNQPERGLVASYGVFYAIMLIESARRANHYNILRFALIWGILAIHHPTVTIPFYFAILYILTPIATFKASDMRLTNISYATTVLPTFLVFLALTYYTSSSPSSQSPSPIYISALFPLLASLTQHLLTTHILPPSTILSDRLSNVTRDLPTLRHTLWTISAISALLWQYNLWSSSISTTTGSILYAIFETSTTTPSHVLFTLANLVCMALLTWDLKAAGMAVGGGLCLSSWPVLALCAVSILIVGGNGTLLGLFWLWREQILATKRHKDAVVRADQ</sequence>
<evidence type="ECO:0000256" key="1">
    <source>
        <dbReference type="ARBA" id="ARBA00001974"/>
    </source>
</evidence>
<feature type="transmembrane region" description="Helical" evidence="6">
    <location>
        <begin position="531"/>
        <end position="552"/>
    </location>
</feature>
<dbReference type="InterPro" id="IPR036188">
    <property type="entry name" value="FAD/NAD-bd_sf"/>
</dbReference>
<dbReference type="InterPro" id="IPR050562">
    <property type="entry name" value="FAD_mOase_fung"/>
</dbReference>
<evidence type="ECO:0000259" key="7">
    <source>
        <dbReference type="Pfam" id="PF01494"/>
    </source>
</evidence>
<protein>
    <recommendedName>
        <fullName evidence="7">FAD-binding domain-containing protein</fullName>
    </recommendedName>
</protein>
<feature type="domain" description="FAD-binding" evidence="7">
    <location>
        <begin position="18"/>
        <end position="365"/>
    </location>
</feature>
<accession>A0AA40BVX2</accession>
<evidence type="ECO:0000313" key="9">
    <source>
        <dbReference type="Proteomes" id="UP001174934"/>
    </source>
</evidence>
<keyword evidence="6" id="KW-0812">Transmembrane</keyword>
<evidence type="ECO:0000256" key="6">
    <source>
        <dbReference type="SAM" id="Phobius"/>
    </source>
</evidence>
<dbReference type="Proteomes" id="UP001174934">
    <property type="component" value="Unassembled WGS sequence"/>
</dbReference>
<dbReference type="SUPFAM" id="SSF51905">
    <property type="entry name" value="FAD/NAD(P)-binding domain"/>
    <property type="match status" value="1"/>
</dbReference>
<proteinExistence type="inferred from homology"/>
<evidence type="ECO:0000256" key="2">
    <source>
        <dbReference type="ARBA" id="ARBA00007992"/>
    </source>
</evidence>
<dbReference type="PANTHER" id="PTHR47356">
    <property type="entry name" value="FAD-DEPENDENT MONOOXYGENASE ASQG-RELATED"/>
    <property type="match status" value="1"/>
</dbReference>
<dbReference type="GO" id="GO:0004497">
    <property type="term" value="F:monooxygenase activity"/>
    <property type="evidence" value="ECO:0007669"/>
    <property type="project" value="InterPro"/>
</dbReference>
<evidence type="ECO:0000256" key="4">
    <source>
        <dbReference type="ARBA" id="ARBA00022827"/>
    </source>
</evidence>
<keyword evidence="4" id="KW-0274">FAD</keyword>
<dbReference type="Pfam" id="PF01494">
    <property type="entry name" value="FAD_binding_3"/>
    <property type="match status" value="1"/>
</dbReference>
<keyword evidence="6" id="KW-1133">Transmembrane helix</keyword>
<keyword evidence="3" id="KW-0285">Flavoprotein</keyword>
<dbReference type="PRINTS" id="PR00420">
    <property type="entry name" value="RNGMNOXGNASE"/>
</dbReference>
<feature type="transmembrane region" description="Helical" evidence="6">
    <location>
        <begin position="572"/>
        <end position="592"/>
    </location>
</feature>
<dbReference type="AlphaFoldDB" id="A0AA40BVX2"/>
<organism evidence="8 9">
    <name type="scientific">Bombardia bombarda</name>
    <dbReference type="NCBI Taxonomy" id="252184"/>
    <lineage>
        <taxon>Eukaryota</taxon>
        <taxon>Fungi</taxon>
        <taxon>Dikarya</taxon>
        <taxon>Ascomycota</taxon>
        <taxon>Pezizomycotina</taxon>
        <taxon>Sordariomycetes</taxon>
        <taxon>Sordariomycetidae</taxon>
        <taxon>Sordariales</taxon>
        <taxon>Lasiosphaeriaceae</taxon>
        <taxon>Bombardia</taxon>
    </lineage>
</organism>
<evidence type="ECO:0000313" key="8">
    <source>
        <dbReference type="EMBL" id="KAK0615696.1"/>
    </source>
</evidence>
<gene>
    <name evidence="8" type="ORF">B0T17DRAFT_510279</name>
</gene>
<dbReference type="GO" id="GO:0071949">
    <property type="term" value="F:FAD binding"/>
    <property type="evidence" value="ECO:0007669"/>
    <property type="project" value="InterPro"/>
</dbReference>
<feature type="transmembrane region" description="Helical" evidence="6">
    <location>
        <begin position="727"/>
        <end position="751"/>
    </location>
</feature>
<comment type="similarity">
    <text evidence="2">Belongs to the paxM FAD-dependent monooxygenase family.</text>
</comment>
<evidence type="ECO:0000256" key="3">
    <source>
        <dbReference type="ARBA" id="ARBA00022630"/>
    </source>
</evidence>
<keyword evidence="6" id="KW-0472">Membrane</keyword>
<dbReference type="InterPro" id="IPR002938">
    <property type="entry name" value="FAD-bd"/>
</dbReference>
<comment type="cofactor">
    <cofactor evidence="1">
        <name>FAD</name>
        <dbReference type="ChEBI" id="CHEBI:57692"/>
    </cofactor>
</comment>
<dbReference type="PANTHER" id="PTHR47356:SF2">
    <property type="entry name" value="FAD-BINDING DOMAIN-CONTAINING PROTEIN-RELATED"/>
    <property type="match status" value="1"/>
</dbReference>
<feature type="transmembrane region" description="Helical" evidence="6">
    <location>
        <begin position="677"/>
        <end position="707"/>
    </location>
</feature>